<dbReference type="Gene3D" id="3.40.190.10">
    <property type="entry name" value="Periplasmic binding protein-like II"/>
    <property type="match status" value="2"/>
</dbReference>
<comment type="caution">
    <text evidence="1">The sequence shown here is derived from an EMBL/GenBank/DDBJ whole genome shotgun (WGS) entry which is preliminary data.</text>
</comment>
<reference evidence="1 2" key="1">
    <citation type="submission" date="2021-03" db="EMBL/GenBank/DDBJ databases">
        <title>Assistant Professor.</title>
        <authorList>
            <person name="Huq M.A."/>
        </authorList>
    </citation>
    <scope>NUCLEOTIDE SEQUENCE [LARGE SCALE GENOMIC DNA]</scope>
    <source>
        <strain evidence="1 2">MAH-29</strain>
    </source>
</reference>
<dbReference type="RefSeq" id="WP_209142664.1">
    <property type="nucleotide sequence ID" value="NZ_JAGHKO010000011.1"/>
</dbReference>
<keyword evidence="2" id="KW-1185">Reference proteome</keyword>
<dbReference type="InterPro" id="IPR050811">
    <property type="entry name" value="Phosphate_ABC_transporter"/>
</dbReference>
<name>A0ABS3Z4G0_9BACT</name>
<sequence length="304" mass="34423">MKLVSYKLLSTIVLVSGAVIISSFIEKQHPKKDEKKIIYITGTRFFYPLIEKWGEEFRKDHPDVEIVVKFGLQNSDISMTGTPVDKENPEKGTYSVVSKFAIVPIINERNPAWSELQKKGLSGADFQRIYFRGDQQQNSFALNSGVTVPVRVYARGACASATFSRHFGKQINDLANLDTKIADDKVLLQNVLNDSLGLAYNNLGFVYDLQTRRQKQGIRVVPVDLNGNGKIDKDESFYDNLDQLIQKLETSHIDLPPVGKMIFVYKEDKPEVKDFVNWVQTKGQQYNHALGFLNTIQQSTAQVK</sequence>
<accession>A0ABS3Z4G0</accession>
<protein>
    <recommendedName>
        <fullName evidence="3">Phosphate ABC transporter substrate-binding protein</fullName>
    </recommendedName>
</protein>
<dbReference type="PANTHER" id="PTHR30570">
    <property type="entry name" value="PERIPLASMIC PHOSPHATE BINDING COMPONENT OF PHOSPHATE ABC TRANSPORTER"/>
    <property type="match status" value="1"/>
</dbReference>
<evidence type="ECO:0008006" key="3">
    <source>
        <dbReference type="Google" id="ProtNLM"/>
    </source>
</evidence>
<dbReference type="Proteomes" id="UP000677244">
    <property type="component" value="Unassembled WGS sequence"/>
</dbReference>
<proteinExistence type="predicted"/>
<evidence type="ECO:0000313" key="1">
    <source>
        <dbReference type="EMBL" id="MBO9204266.1"/>
    </source>
</evidence>
<dbReference type="SUPFAM" id="SSF53850">
    <property type="entry name" value="Periplasmic binding protein-like II"/>
    <property type="match status" value="1"/>
</dbReference>
<dbReference type="PANTHER" id="PTHR30570:SF1">
    <property type="entry name" value="PHOSPHATE-BINDING PROTEIN PSTS"/>
    <property type="match status" value="1"/>
</dbReference>
<dbReference type="EMBL" id="JAGHKO010000011">
    <property type="protein sequence ID" value="MBO9204266.1"/>
    <property type="molecule type" value="Genomic_DNA"/>
</dbReference>
<gene>
    <name evidence="1" type="ORF">J7I42_28520</name>
</gene>
<evidence type="ECO:0000313" key="2">
    <source>
        <dbReference type="Proteomes" id="UP000677244"/>
    </source>
</evidence>
<organism evidence="1 2">
    <name type="scientific">Niastella soli</name>
    <dbReference type="NCBI Taxonomy" id="2821487"/>
    <lineage>
        <taxon>Bacteria</taxon>
        <taxon>Pseudomonadati</taxon>
        <taxon>Bacteroidota</taxon>
        <taxon>Chitinophagia</taxon>
        <taxon>Chitinophagales</taxon>
        <taxon>Chitinophagaceae</taxon>
        <taxon>Niastella</taxon>
    </lineage>
</organism>